<proteinExistence type="predicted"/>
<gene>
    <name evidence="1" type="ORF">IHE45_05G037700</name>
</gene>
<comment type="caution">
    <text evidence="1">The sequence shown here is derived from an EMBL/GenBank/DDBJ whole genome shotgun (WGS) entry which is preliminary data.</text>
</comment>
<evidence type="ECO:0000313" key="1">
    <source>
        <dbReference type="EMBL" id="KAH7681107.1"/>
    </source>
</evidence>
<organism evidence="1 2">
    <name type="scientific">Dioscorea alata</name>
    <name type="common">Purple yam</name>
    <dbReference type="NCBI Taxonomy" id="55571"/>
    <lineage>
        <taxon>Eukaryota</taxon>
        <taxon>Viridiplantae</taxon>
        <taxon>Streptophyta</taxon>
        <taxon>Embryophyta</taxon>
        <taxon>Tracheophyta</taxon>
        <taxon>Spermatophyta</taxon>
        <taxon>Magnoliopsida</taxon>
        <taxon>Liliopsida</taxon>
        <taxon>Dioscoreales</taxon>
        <taxon>Dioscoreaceae</taxon>
        <taxon>Dioscorea</taxon>
    </lineage>
</organism>
<accession>A0ACB7W0A0</accession>
<reference evidence="2" key="1">
    <citation type="journal article" date="2022" name="Nat. Commun.">
        <title>Chromosome evolution and the genetic basis of agronomically important traits in greater yam.</title>
        <authorList>
            <person name="Bredeson J.V."/>
            <person name="Lyons J.B."/>
            <person name="Oniyinde I.O."/>
            <person name="Okereke N.R."/>
            <person name="Kolade O."/>
            <person name="Nnabue I."/>
            <person name="Nwadili C.O."/>
            <person name="Hribova E."/>
            <person name="Parker M."/>
            <person name="Nwogha J."/>
            <person name="Shu S."/>
            <person name="Carlson J."/>
            <person name="Kariba R."/>
            <person name="Muthemba S."/>
            <person name="Knop K."/>
            <person name="Barton G.J."/>
            <person name="Sherwood A.V."/>
            <person name="Lopez-Montes A."/>
            <person name="Asiedu R."/>
            <person name="Jamnadass R."/>
            <person name="Muchugi A."/>
            <person name="Goodstein D."/>
            <person name="Egesi C.N."/>
            <person name="Featherston J."/>
            <person name="Asfaw A."/>
            <person name="Simpson G.G."/>
            <person name="Dolezel J."/>
            <person name="Hendre P.S."/>
            <person name="Van Deynze A."/>
            <person name="Kumar P.L."/>
            <person name="Obidiegwu J.E."/>
            <person name="Bhattacharjee R."/>
            <person name="Rokhsar D.S."/>
        </authorList>
    </citation>
    <scope>NUCLEOTIDE SEQUENCE [LARGE SCALE GENOMIC DNA]</scope>
    <source>
        <strain evidence="2">cv. TDa95/00328</strain>
    </source>
</reference>
<dbReference type="Proteomes" id="UP000827976">
    <property type="component" value="Chromosome 5"/>
</dbReference>
<protein>
    <submittedName>
        <fullName evidence="1">Histone-lysine N-methyltransferase protein</fullName>
        <ecNumber evidence="1">2.1.1.354</ecNumber>
    </submittedName>
</protein>
<name>A0ACB7W0A0_DIOAL</name>
<keyword evidence="1" id="KW-0808">Transferase</keyword>
<dbReference type="EC" id="2.1.1.354" evidence="1"/>
<sequence>MGEVGKRSDEDLGSTDALDGRFALNAGVQEGAICCGGTEGSERRSSPRGNGNGLPELVKSGLKEMGLESNETGDSEEEPKSFNLYLASHEHVELPGKVMEEEHCEFTGLSPLRTTDGAGSSGSIDIARLLHGRREYNVCEDGLLVTSALVAECPLEDIKGNAADVEEENFFMPVPADGEENQIDKIHENLLAVNPEREEDELLSPETASKSSLDCARFQKESGECNTLSSEKIGTFLQVRTKEEGCHVSHVPRLVSCLVHGSVGDAVYSCPKGRSSQISVAVKDCSAENTSLRIAQESSAPVIDDANLTCGKSVNPESGITKPSTIIVFRRANPRRAASTNNKKTSGKHDKLSQAKGNARKRKEAPNSISSISTCVLKIPLQHMTRKRSSSHKHARLSIWGAAENLAELFKDNAQDGLCDSPTQIQNKNPRKGKSGLGRKKQNTGMGGRRSRVAKKKNPSLSHPADIVDNNCLDMFPVVVQSQASLNICSDGSLPNADCYIEVGLLKESSEVKYKCSENRCNDNLSPIKPKGHQGDKDLESTVTQDTSVENVQYDCLGISSQRGSKVIVETIDHKQLMNPVTSPDSDVCHPVPSVNSEGATSVCGDAATDGIAPVLKRTSQVDINGTVMTSSEALPTHGSAPMLDTQPYTKKGKKSNSRKADAKVNGSPSLLSESFNVEEKFHGPNETKKARKKVRKSSRRGHGAEKQGTLGRRKSSTSKFVSETTTGGSKVKQSPMESPMLEIGKLEYCEEASRNETDPDACISSGKDIGNANSEAIHKPFLVTAKEKGLKARRGTKMGVCEGTVCHVDATKHNKRANARKKESLKKSIYKNVYTRGRRKPDRCLKAGRGVDTTSETGDVLALAGSNKFGSDELLSSRPCHGMDDSHSLSPQVAWVLCDDCQKWRCISAELADAINATKCRWTCKDNKDKAFADCSIPQEKTDAQINAELGISEEEECLNVQPIFKGVEPSKLAASPSASFKLIKSNLFLHRNRRTQNIDEVMVCHCKPPSHGGLGCGEECLNRILNIECVRGTCPCGDLCSNQQFQKRKYAQFEWFPCGKKGYGLKLLEGVSQGQFLIEYVGEVLDLANYEQRQKDYASRGQKHFYFMTLNGGEVIDACAKGNLGRFINHSCEPNCRTEKWMVNGEVCIGLFAIRDIKEGEEVTFDYNYVRVFGAAAKKCVCGSSECRGYIGGDPSNTEAIVHGDSDEEYPEPVMVDEDLDDPISDAIGVKAVENNATCVETLYEKIKCSPANPKLEIQQISEPVLSSPIPNPLLSLDATHTENVVDKALSVVQSSRNSIENVSAMQTEETKYRPTFNARRPLDVPPQILSAAERITSNKIKDKKEDKPTASGPAPHAKSLRSSASQKKGRQSVKGLIPHKAKEVLNTTVNTCFEGVEEKLNELLDVDGGISKRKDATKGYLKLLFVTAAEGDNVRGCASQSIRDLSLILDALLKTKSRFVLTDVINKNGLQMLHNIMKQNRSNFNRIPIIRKLLKVLEFLASKGILTPEHMNKGPPCEGMESFRDSMLGLTKHNDIQVHQIARNFRDKWMPRSIKRIELSDRDDNMPDSGYAVCNWTQSSFRRWHDMGTRDSDAIVCVNGDSRFSYNELNSPGETSQFGTGQPISGCLPFTDGSSAILAQSRKRRSRWDQPTDTTMAEKLPVSNENLMIGASKSMEHTVLAEPRSPHEAMEQMPETDRFENNTTSGPNVETSIQPNVDDDAPPGFGSLWKDNHSQVSPKGSEAAAEVITGHLQERYFSHLTVSYGISLELLEQLGTYDGGNQNPPNWAVAPGIPFHPFPPLPPYPRGTPSPAVLTGTYPTHVVKESPAISCTNIITSNISGEKSACELGAGQRHCQTPGRGRWPSRVPKRKVLHPQRWNNKRFQRCWPSRPWEGNHLGMRSSSRIGVSPLSVGNGSNGGAGLGIPDCERSNGGGCLGFLEDERSNGCGGLGISEGVTFINNDN</sequence>
<keyword evidence="1" id="KW-0489">Methyltransferase</keyword>
<evidence type="ECO:0000313" key="2">
    <source>
        <dbReference type="Proteomes" id="UP000827976"/>
    </source>
</evidence>
<keyword evidence="2" id="KW-1185">Reference proteome</keyword>
<dbReference type="EMBL" id="CM037015">
    <property type="protein sequence ID" value="KAH7681107.1"/>
    <property type="molecule type" value="Genomic_DNA"/>
</dbReference>